<keyword evidence="2" id="KW-0812">Transmembrane</keyword>
<keyword evidence="2" id="KW-1133">Transmembrane helix</keyword>
<dbReference type="RefSeq" id="WP_349296221.1">
    <property type="nucleotide sequence ID" value="NZ_JBEDNQ010000001.1"/>
</dbReference>
<keyword evidence="2" id="KW-0472">Membrane</keyword>
<feature type="transmembrane region" description="Helical" evidence="2">
    <location>
        <begin position="6"/>
        <end position="27"/>
    </location>
</feature>
<dbReference type="Proteomes" id="UP001494902">
    <property type="component" value="Unassembled WGS sequence"/>
</dbReference>
<sequence length="80" mass="8786">MTVVETILVFVVAPVVLYAAIWAWIALRNRSGRTRYNAGDPWPYAPLFWIANPAGAHLQERTASPSDADSDTRGGTGGRW</sequence>
<feature type="region of interest" description="Disordered" evidence="1">
    <location>
        <begin position="59"/>
        <end position="80"/>
    </location>
</feature>
<proteinExistence type="predicted"/>
<organism evidence="3 4">
    <name type="scientific">Pseudonocardia nematodicida</name>
    <dbReference type="NCBI Taxonomy" id="1206997"/>
    <lineage>
        <taxon>Bacteria</taxon>
        <taxon>Bacillati</taxon>
        <taxon>Actinomycetota</taxon>
        <taxon>Actinomycetes</taxon>
        <taxon>Pseudonocardiales</taxon>
        <taxon>Pseudonocardiaceae</taxon>
        <taxon>Pseudonocardia</taxon>
    </lineage>
</organism>
<keyword evidence="4" id="KW-1185">Reference proteome</keyword>
<evidence type="ECO:0000256" key="1">
    <source>
        <dbReference type="SAM" id="MobiDB-lite"/>
    </source>
</evidence>
<name>A0ABV1K3U7_9PSEU</name>
<evidence type="ECO:0000313" key="4">
    <source>
        <dbReference type="Proteomes" id="UP001494902"/>
    </source>
</evidence>
<protein>
    <submittedName>
        <fullName evidence="3">Uncharacterized protein</fullName>
    </submittedName>
</protein>
<evidence type="ECO:0000256" key="2">
    <source>
        <dbReference type="SAM" id="Phobius"/>
    </source>
</evidence>
<accession>A0ABV1K3U7</accession>
<gene>
    <name evidence="3" type="ORF">WIS52_01500</name>
</gene>
<comment type="caution">
    <text evidence="3">The sequence shown here is derived from an EMBL/GenBank/DDBJ whole genome shotgun (WGS) entry which is preliminary data.</text>
</comment>
<evidence type="ECO:0000313" key="3">
    <source>
        <dbReference type="EMBL" id="MEQ3549131.1"/>
    </source>
</evidence>
<dbReference type="EMBL" id="JBEDNQ010000001">
    <property type="protein sequence ID" value="MEQ3549131.1"/>
    <property type="molecule type" value="Genomic_DNA"/>
</dbReference>
<reference evidence="3 4" key="1">
    <citation type="submission" date="2024-03" db="EMBL/GenBank/DDBJ databases">
        <title>Draft genome sequence of Pseudonocardia nematodicida JCM 31783.</title>
        <authorList>
            <person name="Butdee W."/>
            <person name="Duangmal K."/>
        </authorList>
    </citation>
    <scope>NUCLEOTIDE SEQUENCE [LARGE SCALE GENOMIC DNA]</scope>
    <source>
        <strain evidence="3 4">JCM 31783</strain>
    </source>
</reference>